<name>A0A829F981_ENTFC</name>
<feature type="region of interest" description="Disordered" evidence="2">
    <location>
        <begin position="1807"/>
        <end position="1832"/>
    </location>
</feature>
<sequence length="1832" mass="210665">MDTATDQIENSLTSLMKAKFGVTRSSSVKLTEKDTLYTLFRKLADNIYKNGTWTQEDEIQAVDTLIRNRNNFSIDTENIEWTDRKGANWQANVSITPIDEQDRLTLGDRSDGKITYKTLVNRVNLENKEEKTKKTYVLLDPENKSGTKHAKFYYFGSGTKEQLNYFAIGNMNRAIGYDKLQRDILKEFESQKDSLPFKKEDLESFIRKLSSSEYSGKANEPMFKKDFIGELTDSYLDTLPRDESMRYLGQPYLAEEMVKNSEVDDHNREWVEKQLATNWGDLTSDPDSKMKVNLDEAPYILQTGNFKRYIHHTQIRSHRKNNKIIDFVQKYVENTYDLILQVEYEKDIEKQTRASAWQTKKNINIETQKIMESTPLKKYFKFIELDNDVDLNLFGQFEQEMERIHEVLPETGNKSLELRLRKLGNYRALGMYVPTNNTIAIDFRDYGDDIGGVGIQSFIHEYAHALDYSLGNGRLLSMSDDFRSVVMKYRENLNLKGQNSYVAKKGGYYTTPTEVFARAFELYVSEAGFKSALLKPEKVYKTRLEYSLFDKKMLEEVSQYFNQIFPDLKAKINEFMKNSNKMAITEPTKSISSEGKQYKKTRNHEERKKLYNIAANKNIVDVAQSLGMVLKGRSSELYWEEHDSFKFNQKQNYFYWNSQRIGGGPIQLVRLIEKCTVAEAVDYLQNLDVSVFDASKIPPKKPFEYFMKESTDLSLAKDYLVNERKLSIDTVNFFISKGLIAQSTFKDKESGKEEAVIVFKHKDQKGKIKGVALQGIVEDFELHDRGRLKKTFGDGFTGMSIKIGNPPSMKDATDEKPLKIIAFEAPIDLMSYYELHKESIGDAVLVSMNGLRKGTISKLLANSIAPDITEEMKENYLDVLNKYYKPTNKVQITLAVDNDAYNEKTGVKAGQDFVDNFNVKVFPVTTHIPALAPNQTKNDWNEQLKLVKAERENNQTPKRTRIEIAQKKLKRLEEEFENKVDDLFQHSKQTNGQPMNDKRNGGSFLNQQNKKEEAVFNKLHEIEEQKERIEKLEYQEELRSSGQNKQGGLIMSVENIPRIKAEIEKAEQGASTYSSATIRKYKKKLGELEQIKEKAELAEKNLSKEAKALIESGSISQWKKQPTIYFVKGLKKVALEIDSQGFFKESQKYKAQNEEDKKRIQKLLGGSQAMSNVKNIEVQESAETKLTKEIETKNKNSHQVSEPFDEENLKSLLDGSSIPEDKINDEKDVTDTKSNKVTEEVSTLLETFKEDTDSILLLAAKKPDQYLTKAEIEKMLDDHMLKVEEAIKIYTTKFEDIKEPTQQETEQISKGIKDTIQSILEEFKHNLQKYILDKKNHTVSVVTEKVDDIRTDIRNAINKRILIVNELVKKFAEKVDKKFTIESKISKEELGNNKTEQRKEEINSTDTPLKDLLSAKEQRREQLIDARNQIIASKDFLRSNKLSGEKLSPVQKVKMYDQKINELDIEIEALKNKEVTTNVPMNKENSTPEKDVEITKKAEKKQSQENNDQLKTLISKNDNPGITQYLNEKAKGLMKEKSFKKYLDSASKFSKFSRSNIQLLMEQNPNATQVASINKWKELGFELKNKPQEMYVRTTFPTIKKDENGEPILDRNGEVVKENREKLVPVFDVNAVVGDKKNLNKISDMTQNIASPRTFTKVFKTLAELTSAKVVLEPLPDSINSRYDSTEDKISIRPGLGEEATIKELIYVISTKNDSFNNENSKKEKFEADAVAYIIGSHLGMEVDSFTFDYLNGPEIKIEEFIVSLEKITEQANELISKIDHRLEQSIAKNNPKNKFEERLFKANTASEEPKKIAVKQESVDNPKVSSPSLSR</sequence>
<dbReference type="EMBL" id="AITY01000062">
    <property type="protein sequence ID" value="EOM19207.1"/>
    <property type="molecule type" value="Genomic_DNA"/>
</dbReference>
<evidence type="ECO:0000256" key="1">
    <source>
        <dbReference type="SAM" id="Coils"/>
    </source>
</evidence>
<comment type="caution">
    <text evidence="4">The sequence shown here is derived from an EMBL/GenBank/DDBJ whole genome shotgun (WGS) entry which is preliminary data.</text>
</comment>
<evidence type="ECO:0000256" key="2">
    <source>
        <dbReference type="SAM" id="MobiDB-lite"/>
    </source>
</evidence>
<dbReference type="GO" id="GO:0006260">
    <property type="term" value="P:DNA replication"/>
    <property type="evidence" value="ECO:0007669"/>
    <property type="project" value="InterPro"/>
</dbReference>
<feature type="region of interest" description="Disordered" evidence="2">
    <location>
        <begin position="985"/>
        <end position="1004"/>
    </location>
</feature>
<feature type="region of interest" description="Disordered" evidence="2">
    <location>
        <begin position="1477"/>
        <end position="1508"/>
    </location>
</feature>
<feature type="domain" description="Large polyvalent protein-associated" evidence="3">
    <location>
        <begin position="504"/>
        <end position="571"/>
    </location>
</feature>
<dbReference type="InterPro" id="IPR024079">
    <property type="entry name" value="MetalloPept_cat_dom_sf"/>
</dbReference>
<organism evidence="4 5">
    <name type="scientific">Enterococcus faecium EnGen0192</name>
    <dbReference type="NCBI Taxonomy" id="1157487"/>
    <lineage>
        <taxon>Bacteria</taxon>
        <taxon>Bacillati</taxon>
        <taxon>Bacillota</taxon>
        <taxon>Bacilli</taxon>
        <taxon>Lactobacillales</taxon>
        <taxon>Enterococcaceae</taxon>
        <taxon>Enterococcus</taxon>
    </lineage>
</organism>
<feature type="coiled-coil region" evidence="1">
    <location>
        <begin position="1078"/>
        <end position="1112"/>
    </location>
</feature>
<dbReference type="SUPFAM" id="SSF55486">
    <property type="entry name" value="Metalloproteases ('zincins'), catalytic domain"/>
    <property type="match status" value="1"/>
</dbReference>
<dbReference type="RefSeq" id="WP_010731376.1">
    <property type="nucleotide sequence ID" value="NZ_KB949529.1"/>
</dbReference>
<keyword evidence="1" id="KW-0175">Coiled coil</keyword>
<dbReference type="GO" id="GO:0003677">
    <property type="term" value="F:DNA binding"/>
    <property type="evidence" value="ECO:0007669"/>
    <property type="project" value="InterPro"/>
</dbReference>
<dbReference type="SUPFAM" id="SSF57783">
    <property type="entry name" value="Zinc beta-ribbon"/>
    <property type="match status" value="1"/>
</dbReference>
<dbReference type="GO" id="GO:0008270">
    <property type="term" value="F:zinc ion binding"/>
    <property type="evidence" value="ECO:0007669"/>
    <property type="project" value="InterPro"/>
</dbReference>
<dbReference type="Gene3D" id="3.40.390.10">
    <property type="entry name" value="Collagenase (Catalytic Domain)"/>
    <property type="match status" value="1"/>
</dbReference>
<dbReference type="Gene3D" id="3.90.580.10">
    <property type="entry name" value="Zinc finger, CHC2-type domain"/>
    <property type="match status" value="1"/>
</dbReference>
<accession>A0A829F981</accession>
<proteinExistence type="predicted"/>
<evidence type="ECO:0000259" key="3">
    <source>
        <dbReference type="Pfam" id="PF18796"/>
    </source>
</evidence>
<evidence type="ECO:0000313" key="5">
    <source>
        <dbReference type="Proteomes" id="UP000013897"/>
    </source>
</evidence>
<reference evidence="4 5" key="1">
    <citation type="submission" date="2013-02" db="EMBL/GenBank/DDBJ databases">
        <title>The Genome Sequence of Enterococcus faecium HM1072.</title>
        <authorList>
            <consortium name="The Broad Institute Genome Sequencing Platform"/>
            <consortium name="The Broad Institute Genome Sequencing Center for Infectious Disease"/>
            <person name="Earl A.M."/>
            <person name="Gilmore M.S."/>
            <person name="Lebreton F."/>
            <person name="Courvalin P."/>
            <person name="Walker B."/>
            <person name="Young S.K."/>
            <person name="Zeng Q."/>
            <person name="Gargeya S."/>
            <person name="Fitzgerald M."/>
            <person name="Haas B."/>
            <person name="Abouelleil A."/>
            <person name="Alvarado L."/>
            <person name="Arachchi H.M."/>
            <person name="Berlin A.M."/>
            <person name="Chapman S.B."/>
            <person name="Dewar J."/>
            <person name="Goldberg J."/>
            <person name="Griggs A."/>
            <person name="Gujja S."/>
            <person name="Hansen M."/>
            <person name="Howarth C."/>
            <person name="Imamovic A."/>
            <person name="Larimer J."/>
            <person name="McCowan C."/>
            <person name="Murphy C."/>
            <person name="Neiman D."/>
            <person name="Pearson M."/>
            <person name="Priest M."/>
            <person name="Roberts A."/>
            <person name="Saif S."/>
            <person name="Shea T."/>
            <person name="Sisk P."/>
            <person name="Sykes S."/>
            <person name="Wortman J."/>
            <person name="Nusbaum C."/>
            <person name="Birren B."/>
        </authorList>
    </citation>
    <scope>NUCLEOTIDE SEQUENCE [LARGE SCALE GENOMIC DNA]</scope>
    <source>
        <strain evidence="4 5">HM1072</strain>
    </source>
</reference>
<gene>
    <name evidence="4" type="ORF">SSM_02809</name>
</gene>
<dbReference type="InterPro" id="IPR036977">
    <property type="entry name" value="DNA_primase_Znf_CHC2"/>
</dbReference>
<evidence type="ECO:0000313" key="4">
    <source>
        <dbReference type="EMBL" id="EOM19207.1"/>
    </source>
</evidence>
<feature type="compositionally biased region" description="Basic and acidic residues" evidence="2">
    <location>
        <begin position="1486"/>
        <end position="1503"/>
    </location>
</feature>
<dbReference type="InterPro" id="IPR041047">
    <property type="entry name" value="LPD1"/>
</dbReference>
<dbReference type="Pfam" id="PF18796">
    <property type="entry name" value="LPD1"/>
    <property type="match status" value="1"/>
</dbReference>
<dbReference type="GO" id="GO:0008237">
    <property type="term" value="F:metallopeptidase activity"/>
    <property type="evidence" value="ECO:0007669"/>
    <property type="project" value="InterPro"/>
</dbReference>
<dbReference type="Proteomes" id="UP000013897">
    <property type="component" value="Unassembled WGS sequence"/>
</dbReference>
<protein>
    <recommendedName>
        <fullName evidence="3">Large polyvalent protein-associated domain-containing protein</fullName>
    </recommendedName>
</protein>